<evidence type="ECO:0000256" key="2">
    <source>
        <dbReference type="SAM" id="Phobius"/>
    </source>
</evidence>
<keyword evidence="4" id="KW-1185">Reference proteome</keyword>
<keyword evidence="2" id="KW-0472">Membrane</keyword>
<dbReference type="EMBL" id="KZ293473">
    <property type="protein sequence ID" value="PBK61706.1"/>
    <property type="molecule type" value="Genomic_DNA"/>
</dbReference>
<evidence type="ECO:0000256" key="1">
    <source>
        <dbReference type="SAM" id="MobiDB-lite"/>
    </source>
</evidence>
<name>A0A2H3BF73_9AGAR</name>
<dbReference type="AlphaFoldDB" id="A0A2H3BF73"/>
<feature type="region of interest" description="Disordered" evidence="1">
    <location>
        <begin position="76"/>
        <end position="113"/>
    </location>
</feature>
<keyword evidence="2" id="KW-1133">Transmembrane helix</keyword>
<protein>
    <submittedName>
        <fullName evidence="3">Uncharacterized protein</fullName>
    </submittedName>
</protein>
<reference evidence="4" key="1">
    <citation type="journal article" date="2017" name="Nat. Ecol. Evol.">
        <title>Genome expansion and lineage-specific genetic innovations in the forest pathogenic fungi Armillaria.</title>
        <authorList>
            <person name="Sipos G."/>
            <person name="Prasanna A.N."/>
            <person name="Walter M.C."/>
            <person name="O'Connor E."/>
            <person name="Balint B."/>
            <person name="Krizsan K."/>
            <person name="Kiss B."/>
            <person name="Hess J."/>
            <person name="Varga T."/>
            <person name="Slot J."/>
            <person name="Riley R."/>
            <person name="Boka B."/>
            <person name="Rigling D."/>
            <person name="Barry K."/>
            <person name="Lee J."/>
            <person name="Mihaltcheva S."/>
            <person name="LaButti K."/>
            <person name="Lipzen A."/>
            <person name="Waldron R."/>
            <person name="Moloney N.M."/>
            <person name="Sperisen C."/>
            <person name="Kredics L."/>
            <person name="Vagvoelgyi C."/>
            <person name="Patrignani A."/>
            <person name="Fitzpatrick D."/>
            <person name="Nagy I."/>
            <person name="Doyle S."/>
            <person name="Anderson J.B."/>
            <person name="Grigoriev I.V."/>
            <person name="Gueldener U."/>
            <person name="Muensterkoetter M."/>
            <person name="Nagy L.G."/>
        </authorList>
    </citation>
    <scope>NUCLEOTIDE SEQUENCE [LARGE SCALE GENOMIC DNA]</scope>
    <source>
        <strain evidence="4">28-4</strain>
    </source>
</reference>
<proteinExistence type="predicted"/>
<keyword evidence="2" id="KW-0812">Transmembrane</keyword>
<organism evidence="3 4">
    <name type="scientific">Armillaria solidipes</name>
    <dbReference type="NCBI Taxonomy" id="1076256"/>
    <lineage>
        <taxon>Eukaryota</taxon>
        <taxon>Fungi</taxon>
        <taxon>Dikarya</taxon>
        <taxon>Basidiomycota</taxon>
        <taxon>Agaricomycotina</taxon>
        <taxon>Agaricomycetes</taxon>
        <taxon>Agaricomycetidae</taxon>
        <taxon>Agaricales</taxon>
        <taxon>Marasmiineae</taxon>
        <taxon>Physalacriaceae</taxon>
        <taxon>Armillaria</taxon>
    </lineage>
</organism>
<accession>A0A2H3BF73</accession>
<dbReference type="Proteomes" id="UP000218334">
    <property type="component" value="Unassembled WGS sequence"/>
</dbReference>
<evidence type="ECO:0000313" key="3">
    <source>
        <dbReference type="EMBL" id="PBK61706.1"/>
    </source>
</evidence>
<sequence>MDIEAASYHCLPRRSKRLRLSQRHFERAKCVYAPLFPLVYISKLGERLMRGGNAALAMCIFVVLLLSVLSYRPDNLSISPSPKGRSRHKVQTRDPYSLTRRELQPRSGMARGG</sequence>
<gene>
    <name evidence="3" type="ORF">ARMSODRAFT_1025436</name>
</gene>
<evidence type="ECO:0000313" key="4">
    <source>
        <dbReference type="Proteomes" id="UP000218334"/>
    </source>
</evidence>
<feature type="transmembrane region" description="Helical" evidence="2">
    <location>
        <begin position="52"/>
        <end position="71"/>
    </location>
</feature>